<proteinExistence type="predicted"/>
<feature type="transmembrane region" description="Helical" evidence="1">
    <location>
        <begin position="84"/>
        <end position="104"/>
    </location>
</feature>
<evidence type="ECO:0000259" key="2">
    <source>
        <dbReference type="Pfam" id="PF05232"/>
    </source>
</evidence>
<reference evidence="3 4" key="1">
    <citation type="submission" date="2020-02" db="EMBL/GenBank/DDBJ databases">
        <title>Rhodobacter translucens sp. nov., a novel bacterium isolated from activated sludge.</title>
        <authorList>
            <person name="Liu J."/>
        </authorList>
    </citation>
    <scope>NUCLEOTIDE SEQUENCE [LARGE SCALE GENOMIC DNA]</scope>
    <source>
        <strain evidence="3 4">HX-7-19</strain>
    </source>
</reference>
<dbReference type="AlphaFoldDB" id="A0A6M1TVL0"/>
<dbReference type="Proteomes" id="UP000474758">
    <property type="component" value="Unassembled WGS sequence"/>
</dbReference>
<dbReference type="InterPro" id="IPR058208">
    <property type="entry name" value="PACE"/>
</dbReference>
<feature type="transmembrane region" description="Helical" evidence="1">
    <location>
        <begin position="12"/>
        <end position="34"/>
    </location>
</feature>
<name>A0A6M1TVL0_9RHOB</name>
<keyword evidence="1" id="KW-0812">Transmembrane</keyword>
<accession>A0A6M1TVL0</accession>
<gene>
    <name evidence="3" type="ORF">G5V65_08290</name>
</gene>
<feature type="transmembrane region" description="Helical" evidence="1">
    <location>
        <begin position="40"/>
        <end position="63"/>
    </location>
</feature>
<keyword evidence="4" id="KW-1185">Reference proteome</keyword>
<dbReference type="RefSeq" id="WP_165048845.1">
    <property type="nucleotide sequence ID" value="NZ_JAALFE010000006.1"/>
</dbReference>
<organism evidence="3 4">
    <name type="scientific">Paragemmobacter kunshanensis</name>
    <dbReference type="NCBI Taxonomy" id="2583234"/>
    <lineage>
        <taxon>Bacteria</taxon>
        <taxon>Pseudomonadati</taxon>
        <taxon>Pseudomonadota</taxon>
        <taxon>Alphaproteobacteria</taxon>
        <taxon>Rhodobacterales</taxon>
        <taxon>Paracoccaceae</taxon>
        <taxon>Paragemmobacter</taxon>
    </lineage>
</organism>
<evidence type="ECO:0000313" key="3">
    <source>
        <dbReference type="EMBL" id="NGQ90896.1"/>
    </source>
</evidence>
<protein>
    <submittedName>
        <fullName evidence="3">PACE efflux transporter</fullName>
    </submittedName>
</protein>
<evidence type="ECO:0000313" key="4">
    <source>
        <dbReference type="Proteomes" id="UP000474758"/>
    </source>
</evidence>
<feature type="domain" description="Chlorhexidine efflux transporter" evidence="2">
    <location>
        <begin position="75"/>
        <end position="137"/>
    </location>
</feature>
<feature type="domain" description="Chlorhexidine efflux transporter" evidence="2">
    <location>
        <begin position="8"/>
        <end position="69"/>
    </location>
</feature>
<dbReference type="EMBL" id="JAALFE010000006">
    <property type="protein sequence ID" value="NGQ90896.1"/>
    <property type="molecule type" value="Genomic_DNA"/>
</dbReference>
<dbReference type="NCBIfam" id="NF033664">
    <property type="entry name" value="PACE_transport"/>
    <property type="match status" value="1"/>
</dbReference>
<dbReference type="Pfam" id="PF05232">
    <property type="entry name" value="BTP"/>
    <property type="match status" value="2"/>
</dbReference>
<keyword evidence="1" id="KW-1133">Transmembrane helix</keyword>
<sequence>MALHQHPRLRRVIYATSFEAGGILLSTLLLLAMAETTAGSSLVFSILASTVAMLWNLAFNAAFERWESRQPIRGRSLARRSAHALLFEGGLVLFLLPLTAWWFSVPLLQALAYESALILAFLIYTWIFTFAFDRLFGLPASAR</sequence>
<comment type="caution">
    <text evidence="3">The sequence shown here is derived from an EMBL/GenBank/DDBJ whole genome shotgun (WGS) entry which is preliminary data.</text>
</comment>
<keyword evidence="1" id="KW-0472">Membrane</keyword>
<evidence type="ECO:0000256" key="1">
    <source>
        <dbReference type="SAM" id="Phobius"/>
    </source>
</evidence>
<feature type="transmembrane region" description="Helical" evidence="1">
    <location>
        <begin position="116"/>
        <end position="136"/>
    </location>
</feature>
<dbReference type="InterPro" id="IPR007896">
    <property type="entry name" value="BTP_bacteria"/>
</dbReference>